<keyword evidence="3" id="KW-1185">Reference proteome</keyword>
<dbReference type="OrthoDB" id="4244824at2"/>
<dbReference type="EMBL" id="WFLM01000004">
    <property type="protein sequence ID" value="KAB8037566.1"/>
    <property type="molecule type" value="Genomic_DNA"/>
</dbReference>
<feature type="transmembrane region" description="Helical" evidence="1">
    <location>
        <begin position="39"/>
        <end position="57"/>
    </location>
</feature>
<protein>
    <submittedName>
        <fullName evidence="2">EamA-like transporter family protein</fullName>
    </submittedName>
</protein>
<feature type="transmembrane region" description="Helical" evidence="1">
    <location>
        <begin position="78"/>
        <end position="99"/>
    </location>
</feature>
<evidence type="ECO:0000313" key="3">
    <source>
        <dbReference type="Proteomes" id="UP000437748"/>
    </source>
</evidence>
<gene>
    <name evidence="2" type="ORF">GCL60_10335</name>
</gene>
<dbReference type="AlphaFoldDB" id="A0A6N6VS87"/>
<dbReference type="PANTHER" id="PTHR34821">
    <property type="entry name" value="INNER MEMBRANE PROTEIN YDCZ"/>
    <property type="match status" value="1"/>
</dbReference>
<dbReference type="Pfam" id="PF04657">
    <property type="entry name" value="DMT_YdcZ"/>
    <property type="match status" value="1"/>
</dbReference>
<evidence type="ECO:0000313" key="2">
    <source>
        <dbReference type="EMBL" id="KAB8037566.1"/>
    </source>
</evidence>
<keyword evidence="1" id="KW-1133">Transmembrane helix</keyword>
<keyword evidence="1" id="KW-0472">Membrane</keyword>
<reference evidence="2 3" key="1">
    <citation type="submission" date="2019-10" db="EMBL/GenBank/DDBJ databases">
        <title>New species of Slilvanegrellaceae.</title>
        <authorList>
            <person name="Pitt A."/>
            <person name="Hahn M.W."/>
        </authorList>
    </citation>
    <scope>NUCLEOTIDE SEQUENCE [LARGE SCALE GENOMIC DNA]</scope>
    <source>
        <strain evidence="2 3">SP-Ram-0.45-NSY-1</strain>
    </source>
</reference>
<accession>A0A6N6VS87</accession>
<comment type="caution">
    <text evidence="2">The sequence shown here is derived from an EMBL/GenBank/DDBJ whole genome shotgun (WGS) entry which is preliminary data.</text>
</comment>
<name>A0A6N6VS87_9BACT</name>
<feature type="transmembrane region" description="Helical" evidence="1">
    <location>
        <begin position="141"/>
        <end position="157"/>
    </location>
</feature>
<organism evidence="2 3">
    <name type="scientific">Silvanigrella paludirubra</name>
    <dbReference type="NCBI Taxonomy" id="2499159"/>
    <lineage>
        <taxon>Bacteria</taxon>
        <taxon>Pseudomonadati</taxon>
        <taxon>Bdellovibrionota</taxon>
        <taxon>Oligoflexia</taxon>
        <taxon>Silvanigrellales</taxon>
        <taxon>Silvanigrellaceae</taxon>
        <taxon>Silvanigrella</taxon>
    </lineage>
</organism>
<dbReference type="Proteomes" id="UP000437748">
    <property type="component" value="Unassembled WGS sequence"/>
</dbReference>
<feature type="transmembrane region" description="Helical" evidence="1">
    <location>
        <begin position="105"/>
        <end position="129"/>
    </location>
</feature>
<dbReference type="RefSeq" id="WP_153420648.1">
    <property type="nucleotide sequence ID" value="NZ_WFLM01000004.1"/>
</dbReference>
<proteinExistence type="predicted"/>
<evidence type="ECO:0000256" key="1">
    <source>
        <dbReference type="SAM" id="Phobius"/>
    </source>
</evidence>
<sequence length="158" mass="17526">MKLLSFDWILALGSGCILAIMILFNSTLAKYTTPLYSSWIAHGIGSIAALILIYLFTKVFHSRMNNPKKTKSISKKSSFWLYSGGIPGAFTVILASVSINSKLGLSGTLALMLLGQIIFGIICDSFGLFGTLKKRFKFKDFMVVFFVLTGSWIIIFFR</sequence>
<dbReference type="InterPro" id="IPR006750">
    <property type="entry name" value="YdcZ"/>
</dbReference>
<keyword evidence="1" id="KW-0812">Transmembrane</keyword>
<dbReference type="GO" id="GO:0005886">
    <property type="term" value="C:plasma membrane"/>
    <property type="evidence" value="ECO:0007669"/>
    <property type="project" value="TreeGrafter"/>
</dbReference>
<dbReference type="PANTHER" id="PTHR34821:SF2">
    <property type="entry name" value="INNER MEMBRANE PROTEIN YDCZ"/>
    <property type="match status" value="1"/>
</dbReference>